<dbReference type="EC" id="3.4.19.12" evidence="7 9"/>
<dbReference type="PANTHER" id="PTHR10589:SF16">
    <property type="entry name" value="UBIQUITIN CARBOXYL-TERMINAL HYDROLASE ISOZYME L5"/>
    <property type="match status" value="1"/>
</dbReference>
<evidence type="ECO:0000256" key="7">
    <source>
        <dbReference type="PIRNR" id="PIRNR038120"/>
    </source>
</evidence>
<evidence type="ECO:0000256" key="8">
    <source>
        <dbReference type="PROSITE-ProRule" id="PRU01393"/>
    </source>
</evidence>
<comment type="catalytic activity">
    <reaction evidence="1 7 8 9">
        <text>Thiol-dependent hydrolysis of ester, thioester, amide, peptide and isopeptide bonds formed by the C-terminal Gly of ubiquitin (a 76-residue protein attached to proteins as an intracellular targeting signal).</text>
        <dbReference type="EC" id="3.4.19.12"/>
    </reaction>
</comment>
<dbReference type="PRINTS" id="PR00707">
    <property type="entry name" value="UBCTHYDRLASE"/>
</dbReference>
<dbReference type="Pfam" id="PF01088">
    <property type="entry name" value="Peptidase_C12"/>
    <property type="match status" value="1"/>
</dbReference>
<evidence type="ECO:0000256" key="3">
    <source>
        <dbReference type="ARBA" id="ARBA00022670"/>
    </source>
</evidence>
<keyword evidence="12" id="KW-1185">Reference proteome</keyword>
<keyword evidence="6 7" id="KW-0788">Thiol protease</keyword>
<keyword evidence="4 7" id="KW-0833">Ubl conjugation pathway</keyword>
<accession>A0ABR1GFD8</accession>
<evidence type="ECO:0000256" key="9">
    <source>
        <dbReference type="RuleBase" id="RU361215"/>
    </source>
</evidence>
<dbReference type="PROSITE" id="PS52049">
    <property type="entry name" value="ULD"/>
    <property type="match status" value="1"/>
</dbReference>
<sequence>MSWCTIESDPGVFTELVEKFGVSGCEFAELYSLDDGELARHAPVFGLIFLFKWTGEKDDRATLSFDEAPPGLFYAKQMVNNACATQAILSVLLNCEHVSRGATLDELKAFGAELPFDMRGLAIENSEAIRAAHNAFARPEPFVSDEKRATADDDVFHFVAYVPSGGKVYELDGLKAGPIDLGSFEDSWLPVARSAIEARIQKYAASEIKFNLMAIVRDKRAALEDAKAAADAATAAELDAELAREHAKRADWAAENVRRHHNYVPFVVDLLKVLAEQGKLGAMMDDAKAKASTDANKRQKV</sequence>
<feature type="site" description="Important for enzyme activity" evidence="8">
    <location>
        <position position="172"/>
    </location>
</feature>
<dbReference type="Proteomes" id="UP001363151">
    <property type="component" value="Unassembled WGS sequence"/>
</dbReference>
<dbReference type="SUPFAM" id="SSF54001">
    <property type="entry name" value="Cysteine proteinases"/>
    <property type="match status" value="1"/>
</dbReference>
<dbReference type="CDD" id="cd09617">
    <property type="entry name" value="Peptidase_C12_UCH37_BAP1"/>
    <property type="match status" value="1"/>
</dbReference>
<dbReference type="Pfam" id="PF18031">
    <property type="entry name" value="UCH_C"/>
    <property type="match status" value="1"/>
</dbReference>
<reference evidence="11 12" key="1">
    <citation type="submission" date="2024-03" db="EMBL/GenBank/DDBJ databases">
        <title>Aureococcus anophagefferens CCMP1851 and Kratosvirus quantuckense: Draft genome of a second virus-susceptible host strain in the model system.</title>
        <authorList>
            <person name="Chase E."/>
            <person name="Truchon A.R."/>
            <person name="Schepens W."/>
            <person name="Wilhelm S.W."/>
        </authorList>
    </citation>
    <scope>NUCLEOTIDE SEQUENCE [LARGE SCALE GENOMIC DNA]</scope>
    <source>
        <strain evidence="11 12">CCMP1851</strain>
    </source>
</reference>
<protein>
    <recommendedName>
        <fullName evidence="7 9">Ubiquitin carboxyl-terminal hydrolase</fullName>
        <ecNumber evidence="7 9">3.4.19.12</ecNumber>
    </recommendedName>
</protein>
<dbReference type="PANTHER" id="PTHR10589">
    <property type="entry name" value="UBIQUITIN CARBOXYL-TERMINAL HYDROLASE"/>
    <property type="match status" value="1"/>
</dbReference>
<gene>
    <name evidence="11" type="ORF">SO694_0001009</name>
</gene>
<dbReference type="InterPro" id="IPR017390">
    <property type="entry name" value="Ubiquitinyl_hydrolase_UCH37"/>
</dbReference>
<dbReference type="InterPro" id="IPR036959">
    <property type="entry name" value="Peptidase_C12_UCH_sf"/>
</dbReference>
<dbReference type="GO" id="GO:0016787">
    <property type="term" value="F:hydrolase activity"/>
    <property type="evidence" value="ECO:0007669"/>
    <property type="project" value="UniProtKB-KW"/>
</dbReference>
<comment type="caution">
    <text evidence="11">The sequence shown here is derived from an EMBL/GenBank/DDBJ whole genome shotgun (WGS) entry which is preliminary data.</text>
</comment>
<evidence type="ECO:0000256" key="6">
    <source>
        <dbReference type="ARBA" id="ARBA00022807"/>
    </source>
</evidence>
<feature type="site" description="Transition state stabilizer" evidence="8">
    <location>
        <position position="77"/>
    </location>
</feature>
<proteinExistence type="inferred from homology"/>
<feature type="domain" description="UCH catalytic" evidence="10">
    <location>
        <begin position="2"/>
        <end position="217"/>
    </location>
</feature>
<evidence type="ECO:0000256" key="4">
    <source>
        <dbReference type="ARBA" id="ARBA00022786"/>
    </source>
</evidence>
<evidence type="ECO:0000313" key="12">
    <source>
        <dbReference type="Proteomes" id="UP001363151"/>
    </source>
</evidence>
<evidence type="ECO:0000313" key="11">
    <source>
        <dbReference type="EMBL" id="KAK7254557.1"/>
    </source>
</evidence>
<keyword evidence="5 7" id="KW-0378">Hydrolase</keyword>
<dbReference type="InterPro" id="IPR001578">
    <property type="entry name" value="Peptidase_C12_UCH"/>
</dbReference>
<evidence type="ECO:0000256" key="5">
    <source>
        <dbReference type="ARBA" id="ARBA00022801"/>
    </source>
</evidence>
<dbReference type="PROSITE" id="PS52048">
    <property type="entry name" value="UCH_DOMAIN"/>
    <property type="match status" value="1"/>
</dbReference>
<feature type="active site" description="Proton donor" evidence="8">
    <location>
        <position position="157"/>
    </location>
</feature>
<name>A0ABR1GFD8_AURAN</name>
<keyword evidence="3 7" id="KW-0645">Protease</keyword>
<dbReference type="InterPro" id="IPR041507">
    <property type="entry name" value="UCH_C"/>
</dbReference>
<evidence type="ECO:0000256" key="2">
    <source>
        <dbReference type="ARBA" id="ARBA00009326"/>
    </source>
</evidence>
<evidence type="ECO:0000259" key="10">
    <source>
        <dbReference type="PROSITE" id="PS52048"/>
    </source>
</evidence>
<dbReference type="Gene3D" id="3.40.532.10">
    <property type="entry name" value="Peptidase C12, ubiquitin carboxyl-terminal hydrolase"/>
    <property type="match status" value="1"/>
</dbReference>
<dbReference type="InterPro" id="IPR038765">
    <property type="entry name" value="Papain-like_cys_pep_sf"/>
</dbReference>
<dbReference type="EMBL" id="JBBJCI010000023">
    <property type="protein sequence ID" value="KAK7254557.1"/>
    <property type="molecule type" value="Genomic_DNA"/>
</dbReference>
<comment type="similarity">
    <text evidence="2 7 8 9">Belongs to the peptidase C12 family.</text>
</comment>
<feature type="active site" description="Nucleophile" evidence="8">
    <location>
        <position position="83"/>
    </location>
</feature>
<evidence type="ECO:0000256" key="1">
    <source>
        <dbReference type="ARBA" id="ARBA00000707"/>
    </source>
</evidence>
<organism evidence="11 12">
    <name type="scientific">Aureococcus anophagefferens</name>
    <name type="common">Harmful bloom alga</name>
    <dbReference type="NCBI Taxonomy" id="44056"/>
    <lineage>
        <taxon>Eukaryota</taxon>
        <taxon>Sar</taxon>
        <taxon>Stramenopiles</taxon>
        <taxon>Ochrophyta</taxon>
        <taxon>Pelagophyceae</taxon>
        <taxon>Pelagomonadales</taxon>
        <taxon>Pelagomonadaceae</taxon>
        <taxon>Aureococcus</taxon>
    </lineage>
</organism>
<dbReference type="PIRSF" id="PIRSF038120">
    <property type="entry name" value="Ubiquitinyl_hydrolase_UCH37"/>
    <property type="match status" value="1"/>
</dbReference>